<organism evidence="1 2">
    <name type="scientific">Trichonephila clavipes</name>
    <name type="common">Golden silk orbweaver</name>
    <name type="synonym">Nephila clavipes</name>
    <dbReference type="NCBI Taxonomy" id="2585209"/>
    <lineage>
        <taxon>Eukaryota</taxon>
        <taxon>Metazoa</taxon>
        <taxon>Ecdysozoa</taxon>
        <taxon>Arthropoda</taxon>
        <taxon>Chelicerata</taxon>
        <taxon>Arachnida</taxon>
        <taxon>Araneae</taxon>
        <taxon>Araneomorphae</taxon>
        <taxon>Entelegynae</taxon>
        <taxon>Araneoidea</taxon>
        <taxon>Nephilidae</taxon>
        <taxon>Trichonephila</taxon>
    </lineage>
</organism>
<gene>
    <name evidence="1" type="ORF">TNCV_4403831</name>
</gene>
<evidence type="ECO:0000313" key="2">
    <source>
        <dbReference type="Proteomes" id="UP000887159"/>
    </source>
</evidence>
<proteinExistence type="predicted"/>
<name>A0A8X6S4R3_TRICX</name>
<protein>
    <submittedName>
        <fullName evidence="1">Uncharacterized protein</fullName>
    </submittedName>
</protein>
<evidence type="ECO:0000313" key="1">
    <source>
        <dbReference type="EMBL" id="GFY05716.1"/>
    </source>
</evidence>
<dbReference type="EMBL" id="BMAU01021255">
    <property type="protein sequence ID" value="GFY05716.1"/>
    <property type="molecule type" value="Genomic_DNA"/>
</dbReference>
<keyword evidence="2" id="KW-1185">Reference proteome</keyword>
<comment type="caution">
    <text evidence="1">The sequence shown here is derived from an EMBL/GenBank/DDBJ whole genome shotgun (WGS) entry which is preliminary data.</text>
</comment>
<accession>A0A8X6S4R3</accession>
<dbReference type="Proteomes" id="UP000887159">
    <property type="component" value="Unassembled WGS sequence"/>
</dbReference>
<reference evidence="1" key="1">
    <citation type="submission" date="2020-08" db="EMBL/GenBank/DDBJ databases">
        <title>Multicomponent nature underlies the extraordinary mechanical properties of spider dragline silk.</title>
        <authorList>
            <person name="Kono N."/>
            <person name="Nakamura H."/>
            <person name="Mori M."/>
            <person name="Yoshida Y."/>
            <person name="Ohtoshi R."/>
            <person name="Malay A.D."/>
            <person name="Moran D.A.P."/>
            <person name="Tomita M."/>
            <person name="Numata K."/>
            <person name="Arakawa K."/>
        </authorList>
    </citation>
    <scope>NUCLEOTIDE SEQUENCE</scope>
</reference>
<dbReference type="AlphaFoldDB" id="A0A8X6S4R3"/>
<sequence>MYSDKAIGSKPESDKDMGLQSYLEAPKHPLVTDFIILNHGQVSKTAPKLAHTLQTSLPRQHEGVELCQERMRVTAQV</sequence>